<evidence type="ECO:0000313" key="2">
    <source>
        <dbReference type="Proteomes" id="UP000664209"/>
    </source>
</evidence>
<comment type="caution">
    <text evidence="1">The sequence shown here is derived from an EMBL/GenBank/DDBJ whole genome shotgun (WGS) entry which is preliminary data.</text>
</comment>
<gene>
    <name evidence="1" type="ORF">J4G33_03680</name>
</gene>
<dbReference type="AlphaFoldDB" id="A0A939RV90"/>
<dbReference type="RefSeq" id="WP_208054506.1">
    <property type="nucleotide sequence ID" value="NZ_JAGEMK010000001.1"/>
</dbReference>
<reference evidence="1" key="1">
    <citation type="submission" date="2021-03" db="EMBL/GenBank/DDBJ databases">
        <title>Actinotalea soli sp. nov., isolated from soil.</title>
        <authorList>
            <person name="Ping W."/>
            <person name="Zhang J."/>
        </authorList>
    </citation>
    <scope>NUCLEOTIDE SEQUENCE</scope>
    <source>
        <strain evidence="1">BY-33</strain>
    </source>
</reference>
<name>A0A939RV90_9CELL</name>
<organism evidence="1 2">
    <name type="scientific">Actinotalea soli</name>
    <dbReference type="NCBI Taxonomy" id="2819234"/>
    <lineage>
        <taxon>Bacteria</taxon>
        <taxon>Bacillati</taxon>
        <taxon>Actinomycetota</taxon>
        <taxon>Actinomycetes</taxon>
        <taxon>Micrococcales</taxon>
        <taxon>Cellulomonadaceae</taxon>
        <taxon>Actinotalea</taxon>
    </lineage>
</organism>
<accession>A0A939RV90</accession>
<protein>
    <recommendedName>
        <fullName evidence="3">Mucin-2</fullName>
    </recommendedName>
</protein>
<sequence>MRIYLPSTVTELRAATLEPRLVHAVTPGLRAALPDEDDEGLEYAAQLLAADDSLDLLAEDAAAPRRRLVVAADVPESDVEAVPAGEEHAPSLVRLTAPVAWEAVACAHVDEVAAGPEVEAALAEDESALDRLAERDLLWYDVSELAGLAGPSPR</sequence>
<dbReference type="EMBL" id="JAGEMK010000001">
    <property type="protein sequence ID" value="MBO1750896.1"/>
    <property type="molecule type" value="Genomic_DNA"/>
</dbReference>
<dbReference type="Proteomes" id="UP000664209">
    <property type="component" value="Unassembled WGS sequence"/>
</dbReference>
<proteinExistence type="predicted"/>
<dbReference type="Pfam" id="PF21853">
    <property type="entry name" value="DUF6912"/>
    <property type="match status" value="1"/>
</dbReference>
<keyword evidence="2" id="KW-1185">Reference proteome</keyword>
<evidence type="ECO:0008006" key="3">
    <source>
        <dbReference type="Google" id="ProtNLM"/>
    </source>
</evidence>
<dbReference type="InterPro" id="IPR054206">
    <property type="entry name" value="DUF6912"/>
</dbReference>
<evidence type="ECO:0000313" key="1">
    <source>
        <dbReference type="EMBL" id="MBO1750896.1"/>
    </source>
</evidence>